<dbReference type="Proteomes" id="UP000184428">
    <property type="component" value="Unassembled WGS sequence"/>
</dbReference>
<dbReference type="SUPFAM" id="SSF55486">
    <property type="entry name" value="Metalloproteases ('zincins'), catalytic domain"/>
    <property type="match status" value="1"/>
</dbReference>
<evidence type="ECO:0000259" key="2">
    <source>
        <dbReference type="Pfam" id="PF11350"/>
    </source>
</evidence>
<reference evidence="3 4" key="1">
    <citation type="submission" date="2016-12" db="EMBL/GenBank/DDBJ databases">
        <authorList>
            <person name="Song W.-J."/>
            <person name="Kurnit D.M."/>
        </authorList>
    </citation>
    <scope>NUCLEOTIDE SEQUENCE [LARGE SCALE GENOMIC DNA]</scope>
    <source>
        <strain evidence="3 4">DSM 43162</strain>
    </source>
</reference>
<dbReference type="InterPro" id="IPR022603">
    <property type="entry name" value="DUF3152"/>
</dbReference>
<dbReference type="RefSeq" id="WP_072917948.1">
    <property type="nucleotide sequence ID" value="NZ_FRDM01000009.1"/>
</dbReference>
<proteinExistence type="predicted"/>
<organism evidence="3 4">
    <name type="scientific">Geodermatophilus obscurus</name>
    <dbReference type="NCBI Taxonomy" id="1861"/>
    <lineage>
        <taxon>Bacteria</taxon>
        <taxon>Bacillati</taxon>
        <taxon>Actinomycetota</taxon>
        <taxon>Actinomycetes</taxon>
        <taxon>Geodermatophilales</taxon>
        <taxon>Geodermatophilaceae</taxon>
        <taxon>Geodermatophilus</taxon>
    </lineage>
</organism>
<feature type="domain" description="DUF3152" evidence="2">
    <location>
        <begin position="207"/>
        <end position="376"/>
    </location>
</feature>
<gene>
    <name evidence="3" type="ORF">SAMN05660350_02213</name>
</gene>
<evidence type="ECO:0000313" key="3">
    <source>
        <dbReference type="EMBL" id="SHN74526.1"/>
    </source>
</evidence>
<feature type="compositionally biased region" description="Low complexity" evidence="1">
    <location>
        <begin position="99"/>
        <end position="111"/>
    </location>
</feature>
<dbReference type="Pfam" id="PF11350">
    <property type="entry name" value="DUF3152"/>
    <property type="match status" value="1"/>
</dbReference>
<evidence type="ECO:0000256" key="1">
    <source>
        <dbReference type="SAM" id="MobiDB-lite"/>
    </source>
</evidence>
<dbReference type="EMBL" id="FRDM01000009">
    <property type="protein sequence ID" value="SHN74526.1"/>
    <property type="molecule type" value="Genomic_DNA"/>
</dbReference>
<dbReference type="OrthoDB" id="9779865at2"/>
<accession>A0A1M7TUZ3</accession>
<feature type="region of interest" description="Disordered" evidence="1">
    <location>
        <begin position="1"/>
        <end position="118"/>
    </location>
</feature>
<feature type="region of interest" description="Disordered" evidence="1">
    <location>
        <begin position="153"/>
        <end position="190"/>
    </location>
</feature>
<protein>
    <recommendedName>
        <fullName evidence="2">DUF3152 domain-containing protein</fullName>
    </recommendedName>
</protein>
<dbReference type="AlphaFoldDB" id="A0A1M7TUZ3"/>
<feature type="compositionally biased region" description="Polar residues" evidence="1">
    <location>
        <begin position="62"/>
        <end position="72"/>
    </location>
</feature>
<sequence>MSPADAFPGRGPNGRTRPAPDAGPPGRPARAEEPVRGLPRVPPPAARRAAPQQPPRFADTNPVVTRSDSPSPTERPRVRRPVATDRTPGRVPAERRTGGTRVVVSGRTRSGSTGGGGGRFHRFVTRWGWRAYAIPLLALATVVTLVDLVSGGAGTSGSATAAPTPSAEAAAPRTAEAVAEPPATPTAPAEIDAAPTAAPETAAGAPGFVQQGAGSVTVVPGSSQIYGTGPLQRFVVEVEDGIEVDGPSFAAAVEETLGDPRSWGNGGRMSFQRVGQEEAAAGDYAFKVTLISPGNMERYCPGVGTGGYTSCRYGDRAVINLARWATAVPDYEGDVPTYRHYVVNHEVGHALGNGHQACPGPGRPAPVMQQQTLGLEGCAKNAWPHP</sequence>
<evidence type="ECO:0000313" key="4">
    <source>
        <dbReference type="Proteomes" id="UP000184428"/>
    </source>
</evidence>
<name>A0A1M7TUZ3_9ACTN</name>